<reference evidence="2" key="1">
    <citation type="journal article" date="2015" name="PLoS Genet.">
        <title>The dynamic genome and transcriptome of the human fungal pathogen Blastomyces and close relative Emmonsia.</title>
        <authorList>
            <person name="Munoz J.F."/>
            <person name="Gauthier G.M."/>
            <person name="Desjardins C.A."/>
            <person name="Gallo J.E."/>
            <person name="Holder J."/>
            <person name="Sullivan T.D."/>
            <person name="Marty A.J."/>
            <person name="Carmen J.C."/>
            <person name="Chen Z."/>
            <person name="Ding L."/>
            <person name="Gujja S."/>
            <person name="Magrini V."/>
            <person name="Misas E."/>
            <person name="Mitreva M."/>
            <person name="Priest M."/>
            <person name="Saif S."/>
            <person name="Whiston E.A."/>
            <person name="Young S."/>
            <person name="Zeng Q."/>
            <person name="Goldman W.E."/>
            <person name="Mardis E.R."/>
            <person name="Taylor J.W."/>
            <person name="McEwen J.G."/>
            <person name="Clay O.K."/>
            <person name="Klein B.S."/>
            <person name="Cuomo C.A."/>
        </authorList>
    </citation>
    <scope>NUCLEOTIDE SEQUENCE [LARGE SCALE GENOMIC DNA]</scope>
    <source>
        <strain evidence="2">SLH14081</strain>
    </source>
</reference>
<dbReference type="KEGG" id="bgh:BDBG_17652"/>
<dbReference type="EMBL" id="GG657467">
    <property type="protein sequence ID" value="OAT12288.1"/>
    <property type="molecule type" value="Genomic_DNA"/>
</dbReference>
<protein>
    <submittedName>
        <fullName evidence="1">Uncharacterized protein</fullName>
    </submittedName>
</protein>
<dbReference type="Proteomes" id="UP000002038">
    <property type="component" value="Unassembled WGS sequence"/>
</dbReference>
<dbReference type="AlphaFoldDB" id="A0A179UYS5"/>
<sequence>MNILLKSLKASLKNTLQHSLDLKLLDKADSLDKNIEHSDIYHSDKTISDQQMKHLKIMLKMNKRKQRVLELKLQLKKLY</sequence>
<dbReference type="GeneID" id="42529280"/>
<evidence type="ECO:0000313" key="1">
    <source>
        <dbReference type="EMBL" id="OAT12288.1"/>
    </source>
</evidence>
<proteinExistence type="predicted"/>
<organism evidence="1 2">
    <name type="scientific">Blastomyces gilchristii (strain SLH14081)</name>
    <name type="common">Blastomyces dermatitidis</name>
    <dbReference type="NCBI Taxonomy" id="559298"/>
    <lineage>
        <taxon>Eukaryota</taxon>
        <taxon>Fungi</taxon>
        <taxon>Dikarya</taxon>
        <taxon>Ascomycota</taxon>
        <taxon>Pezizomycotina</taxon>
        <taxon>Eurotiomycetes</taxon>
        <taxon>Eurotiomycetidae</taxon>
        <taxon>Onygenales</taxon>
        <taxon>Ajellomycetaceae</taxon>
        <taxon>Blastomyces</taxon>
    </lineage>
</organism>
<gene>
    <name evidence="1" type="ORF">BDBG_17652</name>
</gene>
<dbReference type="VEuPathDB" id="FungiDB:BDBG_17652"/>
<name>A0A179UYS5_BLAGS</name>
<dbReference type="RefSeq" id="XP_031580304.1">
    <property type="nucleotide sequence ID" value="XM_031725325.1"/>
</dbReference>
<evidence type="ECO:0000313" key="2">
    <source>
        <dbReference type="Proteomes" id="UP000002038"/>
    </source>
</evidence>
<accession>A0A179UYS5</accession>
<keyword evidence="2" id="KW-1185">Reference proteome</keyword>